<evidence type="ECO:0008006" key="5">
    <source>
        <dbReference type="Google" id="ProtNLM"/>
    </source>
</evidence>
<reference evidence="3" key="1">
    <citation type="journal article" date="2022" name="bioRxiv">
        <title>Thiovibrio frasassiensisgen. nov., sp. nov., an autotrophic, elemental sulfur disproportionating bacterium isolated from sulfidic karst sediment, and proposal of Thiovibrionaceae fam. nov.</title>
        <authorList>
            <person name="Aronson H."/>
            <person name="Thomas C."/>
            <person name="Bhattacharyya M."/>
            <person name="Eckstein S."/>
            <person name="Jensen S."/>
            <person name="Barco R."/>
            <person name="Macalady J."/>
            <person name="Amend J."/>
        </authorList>
    </citation>
    <scope>NUCLEOTIDE SEQUENCE</scope>
    <source>
        <strain evidence="3">RS19-109</strain>
    </source>
</reference>
<evidence type="ECO:0000256" key="2">
    <source>
        <dbReference type="SAM" id="SignalP"/>
    </source>
</evidence>
<evidence type="ECO:0000256" key="1">
    <source>
        <dbReference type="SAM" id="MobiDB-lite"/>
    </source>
</evidence>
<keyword evidence="2" id="KW-0732">Signal</keyword>
<feature type="chain" id="PRO_5040777828" description="Pilus assembly protein PilP" evidence="2">
    <location>
        <begin position="32"/>
        <end position="172"/>
    </location>
</feature>
<name>A0A9X4RLP0_9BACT</name>
<dbReference type="EMBL" id="JAPHEH010000001">
    <property type="protein sequence ID" value="MDG4475358.1"/>
    <property type="molecule type" value="Genomic_DNA"/>
</dbReference>
<feature type="compositionally biased region" description="Polar residues" evidence="1">
    <location>
        <begin position="32"/>
        <end position="50"/>
    </location>
</feature>
<dbReference type="AlphaFoldDB" id="A0A9X4RLP0"/>
<accession>A0A9X4RLP0</accession>
<proteinExistence type="predicted"/>
<keyword evidence="4" id="KW-1185">Reference proteome</keyword>
<organism evidence="3 4">
    <name type="scientific">Thiovibrio frasassiensis</name>
    <dbReference type="NCBI Taxonomy" id="2984131"/>
    <lineage>
        <taxon>Bacteria</taxon>
        <taxon>Pseudomonadati</taxon>
        <taxon>Thermodesulfobacteriota</taxon>
        <taxon>Desulfobulbia</taxon>
        <taxon>Desulfobulbales</taxon>
        <taxon>Thiovibrionaceae</taxon>
        <taxon>Thiovibrio</taxon>
    </lineage>
</organism>
<dbReference type="RefSeq" id="WP_307632332.1">
    <property type="nucleotide sequence ID" value="NZ_JAPHEH010000001.1"/>
</dbReference>
<comment type="caution">
    <text evidence="3">The sequence shown here is derived from an EMBL/GenBank/DDBJ whole genome shotgun (WGS) entry which is preliminary data.</text>
</comment>
<reference evidence="3" key="2">
    <citation type="submission" date="2022-10" db="EMBL/GenBank/DDBJ databases">
        <authorList>
            <person name="Aronson H.S."/>
        </authorList>
    </citation>
    <scope>NUCLEOTIDE SEQUENCE</scope>
    <source>
        <strain evidence="3">RS19-109</strain>
    </source>
</reference>
<gene>
    <name evidence="3" type="ORF">OLX77_04180</name>
</gene>
<evidence type="ECO:0000313" key="3">
    <source>
        <dbReference type="EMBL" id="MDG4475358.1"/>
    </source>
</evidence>
<sequence length="172" mass="18399">MTNSVPSKNIFLALTYAVCLCFIGAGNIASAQTEPATPSSTSENSAQSLETALATGQPPPFVYNRERPDPFFPFLSKEIMKAQAELTGTQKFEPGQLTLVAIVSGKRGLIAMVQDSSGVGYVLRKGTKIGETGKVVQIAQDKVIIEQSLKNVTGDDSITRKIEMTLSKEGDK</sequence>
<feature type="signal peptide" evidence="2">
    <location>
        <begin position="1"/>
        <end position="31"/>
    </location>
</feature>
<evidence type="ECO:0000313" key="4">
    <source>
        <dbReference type="Proteomes" id="UP001154240"/>
    </source>
</evidence>
<dbReference type="Proteomes" id="UP001154240">
    <property type="component" value="Unassembled WGS sequence"/>
</dbReference>
<protein>
    <recommendedName>
        <fullName evidence="5">Pilus assembly protein PilP</fullName>
    </recommendedName>
</protein>
<feature type="region of interest" description="Disordered" evidence="1">
    <location>
        <begin position="32"/>
        <end position="51"/>
    </location>
</feature>
<dbReference type="Gene3D" id="2.30.30.830">
    <property type="match status" value="1"/>
</dbReference>